<dbReference type="AlphaFoldDB" id="A0A261FVE2"/>
<dbReference type="GO" id="GO:0005975">
    <property type="term" value="P:carbohydrate metabolic process"/>
    <property type="evidence" value="ECO:0007669"/>
    <property type="project" value="InterPro"/>
</dbReference>
<dbReference type="InterPro" id="IPR013529">
    <property type="entry name" value="Glyco_hydro_42_N"/>
</dbReference>
<name>A0A261FVE2_9BIFI</name>
<sequence length="767" mass="86080">MQLPCIAGQRGPIDLTCPADGVELTIFDRVTMPDAAATLRFATCLLVRAQGLDEYSVCLQLAFYEDGQRERGEEPTLRAIFGLSPGVEVPVPFDFAWLNGQTLFAPRTLGRLKMTLFGKRIRRDDITQIVLSSAPSFNGRSLRLWPCELLDAIPAIDIPREPLIDELGQWVPKQWPGKITDRAACTAQLRVMAGDMSSTVASLRVSQSADTTAVSDHSREQNTQFQSSTTTVSESSCSPENTNSYTKFDQWDRFGGWTGKQFEATGWFRVEREQDSHGELSRFWLVDPDGNAFVSTGVDCIGAGVSTRVDAVRPWLDDHVTDLLNVAICDVKQHNTQRNDEIDDVYNGKHRKPYVSQDDPSFTWLPDADHGCDGVTAFYDYGRANLRAAFGNNWRDAWARITRRHLADWGINTIGNWSDHDFIRKSGIPYVLPADALNGGFPSTATAIFRDFPDVFSPEYERESQRYAQGLLPWRADPNMIGYFMRNEPNWAFVYDLNIAEEMLANPAELASKRAFVQWLSDRYNGDITALNAAWSALGEEHATSQAPTVFTSFTDIIAEPRFRITTTHPGSVADLKAFSQQLIDRYVRIPAAALRTVDPHHLNLGMRYAYITDKSLLAGADCYDVFSINSYQRSAYDQVEQVGRMLNMPVMVGEFHHGALDRGLTAHGIRGVTTQTERGVAYRYYVEQAARSPYFVGAHYFQYNDQSALGRFDGENYQIGLVDVCMQEYPEMADAMRACHNALYHVAAGEIPAFDQIPDEVNPIHY</sequence>
<evidence type="ECO:0000256" key="2">
    <source>
        <dbReference type="ARBA" id="ARBA00023295"/>
    </source>
</evidence>
<proteinExistence type="predicted"/>
<dbReference type="Pfam" id="PF02449">
    <property type="entry name" value="Glyco_hydro_42"/>
    <property type="match status" value="1"/>
</dbReference>
<dbReference type="Gene3D" id="3.20.20.80">
    <property type="entry name" value="Glycosidases"/>
    <property type="match status" value="1"/>
</dbReference>
<gene>
    <name evidence="5" type="ORF">BHAP_1938</name>
</gene>
<dbReference type="GO" id="GO:0009341">
    <property type="term" value="C:beta-galactosidase complex"/>
    <property type="evidence" value="ECO:0007669"/>
    <property type="project" value="InterPro"/>
</dbReference>
<keyword evidence="1" id="KW-0378">Hydrolase</keyword>
<feature type="compositionally biased region" description="Low complexity" evidence="3">
    <location>
        <begin position="227"/>
        <end position="238"/>
    </location>
</feature>
<dbReference type="SUPFAM" id="SSF51445">
    <property type="entry name" value="(Trans)glycosidases"/>
    <property type="match status" value="1"/>
</dbReference>
<evidence type="ECO:0000256" key="1">
    <source>
        <dbReference type="ARBA" id="ARBA00022801"/>
    </source>
</evidence>
<dbReference type="GO" id="GO:0004565">
    <property type="term" value="F:beta-galactosidase activity"/>
    <property type="evidence" value="ECO:0007669"/>
    <property type="project" value="InterPro"/>
</dbReference>
<accession>A0A261FVE2</accession>
<dbReference type="InterPro" id="IPR017853">
    <property type="entry name" value="GH"/>
</dbReference>
<dbReference type="RefSeq" id="WP_094730485.1">
    <property type="nucleotide sequence ID" value="NZ_MWWY01000041.1"/>
</dbReference>
<dbReference type="OrthoDB" id="9800974at2"/>
<evidence type="ECO:0000313" key="5">
    <source>
        <dbReference type="EMBL" id="OZG62955.1"/>
    </source>
</evidence>
<comment type="caution">
    <text evidence="5">The sequence shown here is derived from an EMBL/GenBank/DDBJ whole genome shotgun (WGS) entry which is preliminary data.</text>
</comment>
<evidence type="ECO:0000256" key="3">
    <source>
        <dbReference type="SAM" id="MobiDB-lite"/>
    </source>
</evidence>
<reference evidence="5 6" key="1">
    <citation type="journal article" date="2017" name="BMC Genomics">
        <title>Comparative genomic and phylogenomic analyses of the Bifidobacteriaceae family.</title>
        <authorList>
            <person name="Lugli G.A."/>
            <person name="Milani C."/>
            <person name="Turroni F."/>
            <person name="Duranti S."/>
            <person name="Mancabelli L."/>
            <person name="Mangifesta M."/>
            <person name="Ferrario C."/>
            <person name="Modesto M."/>
            <person name="Mattarelli P."/>
            <person name="Jiri K."/>
            <person name="van Sinderen D."/>
            <person name="Ventura M."/>
        </authorList>
    </citation>
    <scope>NUCLEOTIDE SEQUENCE [LARGE SCALE GENOMIC DNA]</scope>
    <source>
        <strain evidence="5 6">DSM 100202</strain>
    </source>
</reference>
<organism evidence="5 6">
    <name type="scientific">Bifidobacterium hapali</name>
    <dbReference type="NCBI Taxonomy" id="1630172"/>
    <lineage>
        <taxon>Bacteria</taxon>
        <taxon>Bacillati</taxon>
        <taxon>Actinomycetota</taxon>
        <taxon>Actinomycetes</taxon>
        <taxon>Bifidobacteriales</taxon>
        <taxon>Bifidobacteriaceae</taxon>
        <taxon>Bifidobacterium</taxon>
    </lineage>
</organism>
<dbReference type="EMBL" id="MWWY01000041">
    <property type="protein sequence ID" value="OZG62955.1"/>
    <property type="molecule type" value="Genomic_DNA"/>
</dbReference>
<keyword evidence="2" id="KW-0326">Glycosidase</keyword>
<feature type="region of interest" description="Disordered" evidence="3">
    <location>
        <begin position="211"/>
        <end position="242"/>
    </location>
</feature>
<keyword evidence="6" id="KW-1185">Reference proteome</keyword>
<feature type="compositionally biased region" description="Polar residues" evidence="3">
    <location>
        <begin position="211"/>
        <end position="226"/>
    </location>
</feature>
<protein>
    <submittedName>
        <fullName evidence="5">Beta-agarase</fullName>
    </submittedName>
</protein>
<feature type="domain" description="Glycoside hydrolase family 42 N-terminal" evidence="4">
    <location>
        <begin position="512"/>
        <end position="638"/>
    </location>
</feature>
<dbReference type="Proteomes" id="UP000216074">
    <property type="component" value="Unassembled WGS sequence"/>
</dbReference>
<evidence type="ECO:0000259" key="4">
    <source>
        <dbReference type="Pfam" id="PF02449"/>
    </source>
</evidence>
<evidence type="ECO:0000313" key="6">
    <source>
        <dbReference type="Proteomes" id="UP000216074"/>
    </source>
</evidence>